<comment type="caution">
    <text evidence="3">The sequence shown here is derived from an EMBL/GenBank/DDBJ whole genome shotgun (WGS) entry which is preliminary data.</text>
</comment>
<dbReference type="Proteomes" id="UP001364211">
    <property type="component" value="Unassembled WGS sequence"/>
</dbReference>
<feature type="region of interest" description="Disordered" evidence="1">
    <location>
        <begin position="17"/>
        <end position="40"/>
    </location>
</feature>
<sequence length="178" mass="17530">MPDDVAARIRARLASGGVGERGPAAAGSSAPRARSGSARARPPYRRRAVLLVAAAAAAAVAVAVPAMLRPAGSGVVRVTGAGPQELWDAAAAGAAPAGPLEDPERARACLRAAGATAPDVPLLAARPHAVDGRAAVLLVLAGGAPGRVRLVVVPPDCGPDRGRVLAETVAGPGTPPRR</sequence>
<evidence type="ECO:0000313" key="3">
    <source>
        <dbReference type="EMBL" id="MEJ8281417.1"/>
    </source>
</evidence>
<feature type="compositionally biased region" description="Low complexity" evidence="1">
    <location>
        <begin position="21"/>
        <end position="40"/>
    </location>
</feature>
<dbReference type="RefSeq" id="WP_340293695.1">
    <property type="nucleotide sequence ID" value="NZ_JBBJUP010000019.1"/>
</dbReference>
<keyword evidence="2" id="KW-1133">Transmembrane helix</keyword>
<protein>
    <submittedName>
        <fullName evidence="3">Uncharacterized protein</fullName>
    </submittedName>
</protein>
<dbReference type="EMBL" id="JBBJUP010000019">
    <property type="protein sequence ID" value="MEJ8281417.1"/>
    <property type="molecule type" value="Genomic_DNA"/>
</dbReference>
<evidence type="ECO:0000313" key="4">
    <source>
        <dbReference type="Proteomes" id="UP001364211"/>
    </source>
</evidence>
<reference evidence="3 4" key="1">
    <citation type="submission" date="2024-03" db="EMBL/GenBank/DDBJ databases">
        <title>Draft genome sequence of Pseudonocardia sp. DW16-2.</title>
        <authorList>
            <person name="Duangmal K."/>
        </authorList>
    </citation>
    <scope>NUCLEOTIDE SEQUENCE [LARGE SCALE GENOMIC DNA]</scope>
    <source>
        <strain evidence="3 4">DW16-2</strain>
    </source>
</reference>
<proteinExistence type="predicted"/>
<gene>
    <name evidence="3" type="ORF">WJX68_20960</name>
</gene>
<feature type="transmembrane region" description="Helical" evidence="2">
    <location>
        <begin position="48"/>
        <end position="68"/>
    </location>
</feature>
<evidence type="ECO:0000256" key="1">
    <source>
        <dbReference type="SAM" id="MobiDB-lite"/>
    </source>
</evidence>
<evidence type="ECO:0000256" key="2">
    <source>
        <dbReference type="SAM" id="Phobius"/>
    </source>
</evidence>
<name>A0ABU8TCJ1_9PSEU</name>
<keyword evidence="4" id="KW-1185">Reference proteome</keyword>
<accession>A0ABU8TCJ1</accession>
<organism evidence="3 4">
    <name type="scientific">Pseudonocardia spirodelae</name>
    <dbReference type="NCBI Taxonomy" id="3133431"/>
    <lineage>
        <taxon>Bacteria</taxon>
        <taxon>Bacillati</taxon>
        <taxon>Actinomycetota</taxon>
        <taxon>Actinomycetes</taxon>
        <taxon>Pseudonocardiales</taxon>
        <taxon>Pseudonocardiaceae</taxon>
        <taxon>Pseudonocardia</taxon>
    </lineage>
</organism>
<keyword evidence="2" id="KW-0812">Transmembrane</keyword>
<keyword evidence="2" id="KW-0472">Membrane</keyword>